<organism evidence="2 3">
    <name type="scientific">Effusibacillus dendaii</name>
    <dbReference type="NCBI Taxonomy" id="2743772"/>
    <lineage>
        <taxon>Bacteria</taxon>
        <taxon>Bacillati</taxon>
        <taxon>Bacillota</taxon>
        <taxon>Bacilli</taxon>
        <taxon>Bacillales</taxon>
        <taxon>Alicyclobacillaceae</taxon>
        <taxon>Effusibacillus</taxon>
    </lineage>
</organism>
<keyword evidence="1" id="KW-1133">Transmembrane helix</keyword>
<protein>
    <recommendedName>
        <fullName evidence="4">DUF1269 domain-containing protein</fullName>
    </recommendedName>
</protein>
<dbReference type="KEGG" id="eff:skT53_34620"/>
<keyword evidence="1" id="KW-0812">Transmembrane</keyword>
<dbReference type="RefSeq" id="WP_200759076.1">
    <property type="nucleotide sequence ID" value="NZ_AP023366.1"/>
</dbReference>
<dbReference type="InterPro" id="IPR052948">
    <property type="entry name" value="Low_temp-induced_all0457"/>
</dbReference>
<evidence type="ECO:0008006" key="4">
    <source>
        <dbReference type="Google" id="ProtNLM"/>
    </source>
</evidence>
<dbReference type="EMBL" id="AP023366">
    <property type="protein sequence ID" value="BCJ88477.1"/>
    <property type="molecule type" value="Genomic_DNA"/>
</dbReference>
<evidence type="ECO:0000256" key="1">
    <source>
        <dbReference type="SAM" id="Phobius"/>
    </source>
</evidence>
<dbReference type="PANTHER" id="PTHR36109:SF2">
    <property type="entry name" value="MEMBRANE PROTEIN"/>
    <property type="match status" value="1"/>
</dbReference>
<keyword evidence="3" id="KW-1185">Reference proteome</keyword>
<keyword evidence="1" id="KW-0472">Membrane</keyword>
<dbReference type="Proteomes" id="UP000593802">
    <property type="component" value="Chromosome"/>
</dbReference>
<name>A0A7I8DEL4_9BACL</name>
<accession>A0A7I8DEL4</accession>
<evidence type="ECO:0000313" key="2">
    <source>
        <dbReference type="EMBL" id="BCJ88477.1"/>
    </source>
</evidence>
<feature type="transmembrane region" description="Helical" evidence="1">
    <location>
        <begin position="56"/>
        <end position="76"/>
    </location>
</feature>
<dbReference type="PANTHER" id="PTHR36109">
    <property type="entry name" value="MEMBRANE PROTEIN-RELATED"/>
    <property type="match status" value="1"/>
</dbReference>
<dbReference type="AlphaFoldDB" id="A0A7I8DEL4"/>
<gene>
    <name evidence="2" type="ORF">skT53_34620</name>
</gene>
<reference evidence="2 3" key="1">
    <citation type="submission" date="2020-08" db="EMBL/GenBank/DDBJ databases">
        <title>Complete Genome Sequence of Effusibacillus dendaii Strain skT53, Isolated from Farmland soil.</title>
        <authorList>
            <person name="Konishi T."/>
            <person name="Kawasaki H."/>
        </authorList>
    </citation>
    <scope>NUCLEOTIDE SEQUENCE [LARGE SCALE GENOMIC DNA]</scope>
    <source>
        <strain evidence="3">skT53</strain>
    </source>
</reference>
<proteinExistence type="predicted"/>
<evidence type="ECO:0000313" key="3">
    <source>
        <dbReference type="Proteomes" id="UP000593802"/>
    </source>
</evidence>
<feature type="transmembrane region" description="Helical" evidence="1">
    <location>
        <begin position="82"/>
        <end position="106"/>
    </location>
</feature>
<sequence length="157" mass="16128">MKHLIGSFDRRETAESLIQELSRRIPKDKISLITKSEQMPDTETHPKADLPIDGGLLGAAIGGAIGIAFAAGSALLPGGSPLITGFGPLFGALYGGMSGGIVGGLVDLGINPTSAKTLTEAVESGSVLVSAEISEPDVNEMKKIFAEFGADHIAVQD</sequence>